<sequence>MQRKIVIVSLVLLFFSCVTTKKVSSYDEAVKFYRDVISEEKRFCPKKINNDYWIKELGDLRLAAMRNYLDSVGTKTADNYLEFEERFKAMTLRSASIPQPITIDYENIITDLRLTNNMRFSKFVNCDSVSGGHVSLPIFNEDHSKAVIETEGGTLLFEKINERWKFKDRGLLRVF</sequence>
<dbReference type="PROSITE" id="PS51257">
    <property type="entry name" value="PROKAR_LIPOPROTEIN"/>
    <property type="match status" value="1"/>
</dbReference>
<reference evidence="1 2" key="1">
    <citation type="submission" date="2018-06" db="EMBL/GenBank/DDBJ databases">
        <title>Chryseolinea flavus sp. nov., a member of the phylum Bacteroidetes isolated from soil.</title>
        <authorList>
            <person name="Li Y."/>
            <person name="Wang J."/>
        </authorList>
    </citation>
    <scope>NUCLEOTIDE SEQUENCE [LARGE SCALE GENOMIC DNA]</scope>
    <source>
        <strain evidence="1 2">SDU1-6</strain>
    </source>
</reference>
<keyword evidence="2" id="KW-1185">Reference proteome</keyword>
<organism evidence="1 2">
    <name type="scientific">Pseudochryseolinea flava</name>
    <dbReference type="NCBI Taxonomy" id="2059302"/>
    <lineage>
        <taxon>Bacteria</taxon>
        <taxon>Pseudomonadati</taxon>
        <taxon>Bacteroidota</taxon>
        <taxon>Cytophagia</taxon>
        <taxon>Cytophagales</taxon>
        <taxon>Fulvivirgaceae</taxon>
        <taxon>Pseudochryseolinea</taxon>
    </lineage>
</organism>
<dbReference type="RefSeq" id="WP_112746727.1">
    <property type="nucleotide sequence ID" value="NZ_QMFY01000004.1"/>
</dbReference>
<comment type="caution">
    <text evidence="1">The sequence shown here is derived from an EMBL/GenBank/DDBJ whole genome shotgun (WGS) entry which is preliminary data.</text>
</comment>
<gene>
    <name evidence="1" type="ORF">DQQ10_10030</name>
</gene>
<dbReference type="AlphaFoldDB" id="A0A364Y592"/>
<accession>A0A364Y592</accession>
<dbReference type="EMBL" id="QMFY01000004">
    <property type="protein sequence ID" value="RAW01241.1"/>
    <property type="molecule type" value="Genomic_DNA"/>
</dbReference>
<name>A0A364Y592_9BACT</name>
<evidence type="ECO:0000313" key="1">
    <source>
        <dbReference type="EMBL" id="RAW01241.1"/>
    </source>
</evidence>
<evidence type="ECO:0000313" key="2">
    <source>
        <dbReference type="Proteomes" id="UP000251889"/>
    </source>
</evidence>
<evidence type="ECO:0008006" key="3">
    <source>
        <dbReference type="Google" id="ProtNLM"/>
    </source>
</evidence>
<proteinExistence type="predicted"/>
<protein>
    <recommendedName>
        <fullName evidence="3">Lipoprotein</fullName>
    </recommendedName>
</protein>
<dbReference type="Proteomes" id="UP000251889">
    <property type="component" value="Unassembled WGS sequence"/>
</dbReference>